<organism evidence="2">
    <name type="scientific">Cacopsylla melanoneura</name>
    <dbReference type="NCBI Taxonomy" id="428564"/>
    <lineage>
        <taxon>Eukaryota</taxon>
        <taxon>Metazoa</taxon>
        <taxon>Ecdysozoa</taxon>
        <taxon>Arthropoda</taxon>
        <taxon>Hexapoda</taxon>
        <taxon>Insecta</taxon>
        <taxon>Pterygota</taxon>
        <taxon>Neoptera</taxon>
        <taxon>Paraneoptera</taxon>
        <taxon>Hemiptera</taxon>
        <taxon>Sternorrhyncha</taxon>
        <taxon>Psylloidea</taxon>
        <taxon>Psyllidae</taxon>
        <taxon>Psyllinae</taxon>
        <taxon>Cacopsylla</taxon>
    </lineage>
</organism>
<sequence length="131" mass="14422">MPTTRSPTRAEQNRQAVLNMRGGNESNEGHGYENGVGGGRGVGVGSRIQDDGPALDWTAEGEKATKVTRNIALLAKEIKKMADNMLPNTKLELRKGIEISMELIKKITRDGSEVVVMDREERAKDKTRTED</sequence>
<protein>
    <submittedName>
        <fullName evidence="2">Uncharacterized protein</fullName>
    </submittedName>
</protein>
<dbReference type="AlphaFoldDB" id="A0A8D8RJ38"/>
<evidence type="ECO:0000313" key="2">
    <source>
        <dbReference type="EMBL" id="CAG6652358.1"/>
    </source>
</evidence>
<name>A0A8D8RJ38_9HEMI</name>
<accession>A0A8D8RJ38</accession>
<evidence type="ECO:0000256" key="1">
    <source>
        <dbReference type="SAM" id="MobiDB-lite"/>
    </source>
</evidence>
<feature type="compositionally biased region" description="Gly residues" evidence="1">
    <location>
        <begin position="32"/>
        <end position="44"/>
    </location>
</feature>
<reference evidence="2" key="1">
    <citation type="submission" date="2021-05" db="EMBL/GenBank/DDBJ databases">
        <authorList>
            <person name="Alioto T."/>
            <person name="Alioto T."/>
            <person name="Gomez Garrido J."/>
        </authorList>
    </citation>
    <scope>NUCLEOTIDE SEQUENCE</scope>
</reference>
<proteinExistence type="predicted"/>
<feature type="region of interest" description="Disordered" evidence="1">
    <location>
        <begin position="20"/>
        <end position="49"/>
    </location>
</feature>
<dbReference type="EMBL" id="HBUF01171026">
    <property type="protein sequence ID" value="CAG6652358.1"/>
    <property type="molecule type" value="Transcribed_RNA"/>
</dbReference>